<dbReference type="AlphaFoldDB" id="A0AAD6V3C7"/>
<protein>
    <submittedName>
        <fullName evidence="1">Uncharacterized protein</fullName>
    </submittedName>
</protein>
<reference evidence="1" key="1">
    <citation type="submission" date="2023-03" db="EMBL/GenBank/DDBJ databases">
        <title>Massive genome expansion in bonnet fungi (Mycena s.s.) driven by repeated elements and novel gene families across ecological guilds.</title>
        <authorList>
            <consortium name="Lawrence Berkeley National Laboratory"/>
            <person name="Harder C.B."/>
            <person name="Miyauchi S."/>
            <person name="Viragh M."/>
            <person name="Kuo A."/>
            <person name="Thoen E."/>
            <person name="Andreopoulos B."/>
            <person name="Lu D."/>
            <person name="Skrede I."/>
            <person name="Drula E."/>
            <person name="Henrissat B."/>
            <person name="Morin E."/>
            <person name="Kohler A."/>
            <person name="Barry K."/>
            <person name="LaButti K."/>
            <person name="Morin E."/>
            <person name="Salamov A."/>
            <person name="Lipzen A."/>
            <person name="Mereny Z."/>
            <person name="Hegedus B."/>
            <person name="Baldrian P."/>
            <person name="Stursova M."/>
            <person name="Weitz H."/>
            <person name="Taylor A."/>
            <person name="Grigoriev I.V."/>
            <person name="Nagy L.G."/>
            <person name="Martin F."/>
            <person name="Kauserud H."/>
        </authorList>
    </citation>
    <scope>NUCLEOTIDE SEQUENCE</scope>
    <source>
        <strain evidence="1">9144</strain>
    </source>
</reference>
<accession>A0AAD6V3C7</accession>
<organism evidence="1 2">
    <name type="scientific">Mycena pura</name>
    <dbReference type="NCBI Taxonomy" id="153505"/>
    <lineage>
        <taxon>Eukaryota</taxon>
        <taxon>Fungi</taxon>
        <taxon>Dikarya</taxon>
        <taxon>Basidiomycota</taxon>
        <taxon>Agaricomycotina</taxon>
        <taxon>Agaricomycetes</taxon>
        <taxon>Agaricomycetidae</taxon>
        <taxon>Agaricales</taxon>
        <taxon>Marasmiineae</taxon>
        <taxon>Mycenaceae</taxon>
        <taxon>Mycena</taxon>
    </lineage>
</organism>
<name>A0AAD6V3C7_9AGAR</name>
<evidence type="ECO:0000313" key="1">
    <source>
        <dbReference type="EMBL" id="KAJ7201287.1"/>
    </source>
</evidence>
<gene>
    <name evidence="1" type="ORF">GGX14DRAFT_400071</name>
</gene>
<proteinExistence type="predicted"/>
<sequence length="381" mass="43977">MARISILPWGRRRLKEREAEWAQHIEATAEVRVRDFPNLHFVLEEKGKPPASLDDNPHFAPFRDVVKLALSHMAGVDTNTTAADNLCNIFHLIQPRAEKQFKHPIPIDTARVIHYMTHETPTIIVKDLREETPKRCLPWGLVYKGTKESDKQNAIYIHEELVRALCDTPPADLCDRKILMKLLLLITVMHEIPHALSKLIFAPDFITPVIGGLAKDDKGNGESGLWFEHKYLGFQLQACWKNDDFQKPDRMWRIESLVVVYPTGGQYLLDPKDVQHMSDSFTRSAVWTPVRESLAKYPYNKNTHVRHQCISPLDEAEHEEDPHANTIPKNIFVYNPLPYESALRERHMAAQREHQADPVKLSRRVVRKIGFLRAKFCLVCK</sequence>
<comment type="caution">
    <text evidence="1">The sequence shown here is derived from an EMBL/GenBank/DDBJ whole genome shotgun (WGS) entry which is preliminary data.</text>
</comment>
<evidence type="ECO:0000313" key="2">
    <source>
        <dbReference type="Proteomes" id="UP001219525"/>
    </source>
</evidence>
<dbReference type="EMBL" id="JARJCW010000059">
    <property type="protein sequence ID" value="KAJ7201287.1"/>
    <property type="molecule type" value="Genomic_DNA"/>
</dbReference>
<dbReference type="Proteomes" id="UP001219525">
    <property type="component" value="Unassembled WGS sequence"/>
</dbReference>
<keyword evidence="2" id="KW-1185">Reference proteome</keyword>